<sequence>MKAIVVLLSMLLLLGCQNSHQHKVVEPSKLMENRYFYKEPGERAFFHLDEIQVLEVNSTYNYSVLEWLNDELILYMEETPLENNIYAYNLFTGDITEFYSTNNPVLSVRANKNYDLFALHTAPSSYEANVIVVNKYGIPVMEYTFPSYDLTYEWNPFNPEQIMITSFQEDWSFENYMMEVDSEKVQKVLLSNPFVHWVHDQKVAFLEWNTEEPSLTAPLYAFDLQTNAMQLLTEDVISFATFSNYLFTISNNRLEDHIADYTLYLLPDMKVKKTYTAPILSMYSTYLIPFIEYVPSKGSLFIFQPYDGGNVDNYANKYQLKSISMTEEEVLFDDVENLPLRCAPSGGYCLYGYQYEKIIDINNQQIVNIMETQ</sequence>
<name>A0A223KST5_9BACI</name>
<feature type="signal peptide" evidence="1">
    <location>
        <begin position="1"/>
        <end position="21"/>
    </location>
</feature>
<dbReference type="EMBL" id="CP018866">
    <property type="protein sequence ID" value="AST92540.1"/>
    <property type="molecule type" value="Genomic_DNA"/>
</dbReference>
<dbReference type="RefSeq" id="WP_066419824.1">
    <property type="nucleotide sequence ID" value="NZ_CP018866.1"/>
</dbReference>
<dbReference type="AlphaFoldDB" id="A0A223KST5"/>
<proteinExistence type="predicted"/>
<dbReference type="Proteomes" id="UP000215224">
    <property type="component" value="Chromosome"/>
</dbReference>
<gene>
    <name evidence="3" type="ORF">BC6307_15190</name>
</gene>
<dbReference type="KEGG" id="bcoh:BC6307_15190"/>
<dbReference type="InterPro" id="IPR048421">
    <property type="entry name" value="YqgU_beta-prop"/>
</dbReference>
<organism evidence="3 4">
    <name type="scientific">Sutcliffiella cohnii</name>
    <dbReference type="NCBI Taxonomy" id="33932"/>
    <lineage>
        <taxon>Bacteria</taxon>
        <taxon>Bacillati</taxon>
        <taxon>Bacillota</taxon>
        <taxon>Bacilli</taxon>
        <taxon>Bacillales</taxon>
        <taxon>Bacillaceae</taxon>
        <taxon>Sutcliffiella</taxon>
    </lineage>
</organism>
<evidence type="ECO:0000256" key="1">
    <source>
        <dbReference type="SAM" id="SignalP"/>
    </source>
</evidence>
<dbReference type="SUPFAM" id="SSF82171">
    <property type="entry name" value="DPP6 N-terminal domain-like"/>
    <property type="match status" value="1"/>
</dbReference>
<evidence type="ECO:0000259" key="2">
    <source>
        <dbReference type="Pfam" id="PF21101"/>
    </source>
</evidence>
<protein>
    <recommendedName>
        <fullName evidence="2">YqgU-like 6-bladed beta-propeller domain-containing protein</fullName>
    </recommendedName>
</protein>
<dbReference type="STRING" id="1314751.GCA_001591425_03879"/>
<reference evidence="3 4" key="1">
    <citation type="submission" date="2016-12" db="EMBL/GenBank/DDBJ databases">
        <title>The whole genome sequencing and assembly of Bacillus cohnii DSM 6307T strain.</title>
        <authorList>
            <person name="Lee Y.-J."/>
            <person name="Yi H."/>
            <person name="Bahn Y.-S."/>
            <person name="Kim J.F."/>
            <person name="Lee D.-W."/>
        </authorList>
    </citation>
    <scope>NUCLEOTIDE SEQUENCE [LARGE SCALE GENOMIC DNA]</scope>
    <source>
        <strain evidence="3 4">DSM 6307</strain>
    </source>
</reference>
<feature type="domain" description="YqgU-like 6-bladed beta-propeller" evidence="2">
    <location>
        <begin position="89"/>
        <end position="352"/>
    </location>
</feature>
<accession>A0A223KST5</accession>
<dbReference type="Pfam" id="PF21101">
    <property type="entry name" value="YqgU"/>
    <property type="match status" value="1"/>
</dbReference>
<feature type="chain" id="PRO_5011235423" description="YqgU-like 6-bladed beta-propeller domain-containing protein" evidence="1">
    <location>
        <begin position="22"/>
        <end position="373"/>
    </location>
</feature>
<keyword evidence="4" id="KW-1185">Reference proteome</keyword>
<evidence type="ECO:0000313" key="4">
    <source>
        <dbReference type="Proteomes" id="UP000215224"/>
    </source>
</evidence>
<evidence type="ECO:0000313" key="3">
    <source>
        <dbReference type="EMBL" id="AST92540.1"/>
    </source>
</evidence>
<keyword evidence="1" id="KW-0732">Signal</keyword>
<dbReference type="PROSITE" id="PS51257">
    <property type="entry name" value="PROKAR_LIPOPROTEIN"/>
    <property type="match status" value="1"/>
</dbReference>